<keyword evidence="3" id="KW-1185">Reference proteome</keyword>
<dbReference type="EMBL" id="CP061800">
    <property type="protein sequence ID" value="QTA93632.1"/>
    <property type="molecule type" value="Genomic_DNA"/>
</dbReference>
<feature type="domain" description="Amphi-Trp" evidence="1">
    <location>
        <begin position="1"/>
        <end position="82"/>
    </location>
</feature>
<sequence length="88" mass="10095">MSKNEQFEYESFQDNDSISKYLQALIQGFEKGKLTFSSDLDNIVLEPNGLLQFGIKARKKGSKNKLSIKISWKDSKKKDTNETIFINS</sequence>
<reference evidence="2" key="1">
    <citation type="journal article" date="2021" name="Microb. Physiol.">
        <title>Proteogenomic Insights into the Physiology of Marine, Sulfate-Reducing, Filamentous Desulfonema limicola and Desulfonema magnum.</title>
        <authorList>
            <person name="Schnaars V."/>
            <person name="Wohlbrand L."/>
            <person name="Scheve S."/>
            <person name="Hinrichs C."/>
            <person name="Reinhardt R."/>
            <person name="Rabus R."/>
        </authorList>
    </citation>
    <scope>NUCLEOTIDE SEQUENCE</scope>
    <source>
        <strain evidence="2">4be13</strain>
    </source>
</reference>
<dbReference type="Pfam" id="PF20068">
    <property type="entry name" value="Amphi-Trp"/>
    <property type="match status" value="1"/>
</dbReference>
<evidence type="ECO:0000259" key="1">
    <source>
        <dbReference type="Pfam" id="PF20068"/>
    </source>
</evidence>
<protein>
    <submittedName>
        <fullName evidence="2">Amphi-Trp domain-containing protein</fullName>
    </submittedName>
</protein>
<dbReference type="AlphaFoldDB" id="A0A975BY26"/>
<gene>
    <name evidence="2" type="ORF">dnm_097360</name>
</gene>
<dbReference type="Proteomes" id="UP000663722">
    <property type="component" value="Chromosome"/>
</dbReference>
<evidence type="ECO:0000313" key="2">
    <source>
        <dbReference type="EMBL" id="QTA93632.1"/>
    </source>
</evidence>
<proteinExistence type="predicted"/>
<evidence type="ECO:0000313" key="3">
    <source>
        <dbReference type="Proteomes" id="UP000663722"/>
    </source>
</evidence>
<dbReference type="NCBIfam" id="TIGR04354">
    <property type="entry name" value="amphi-Trp"/>
    <property type="match status" value="1"/>
</dbReference>
<accession>A0A975BY26</accession>
<name>A0A975BY26_9BACT</name>
<organism evidence="2 3">
    <name type="scientific">Desulfonema magnum</name>
    <dbReference type="NCBI Taxonomy" id="45655"/>
    <lineage>
        <taxon>Bacteria</taxon>
        <taxon>Pseudomonadati</taxon>
        <taxon>Thermodesulfobacteriota</taxon>
        <taxon>Desulfobacteria</taxon>
        <taxon>Desulfobacterales</taxon>
        <taxon>Desulfococcaceae</taxon>
        <taxon>Desulfonema</taxon>
    </lineage>
</organism>
<dbReference type="InterPro" id="IPR027598">
    <property type="entry name" value="Amphi-Trp_dom"/>
</dbReference>
<dbReference type="KEGG" id="dmm:dnm_097360"/>